<evidence type="ECO:0000256" key="12">
    <source>
        <dbReference type="SAM" id="Coils"/>
    </source>
</evidence>
<evidence type="ECO:0000259" key="15">
    <source>
        <dbReference type="PROSITE" id="PS50199"/>
    </source>
</evidence>
<evidence type="ECO:0000256" key="1">
    <source>
        <dbReference type="ARBA" id="ARBA00000900"/>
    </source>
</evidence>
<evidence type="ECO:0000313" key="17">
    <source>
        <dbReference type="Proteomes" id="UP000704712"/>
    </source>
</evidence>
<evidence type="ECO:0000313" key="16">
    <source>
        <dbReference type="EMBL" id="KAF4150071.1"/>
    </source>
</evidence>
<evidence type="ECO:0000256" key="11">
    <source>
        <dbReference type="PROSITE-ProRule" id="PRU00322"/>
    </source>
</evidence>
<keyword evidence="12" id="KW-0175">Coiled coil</keyword>
<comment type="catalytic activity">
    <reaction evidence="1">
        <text>S-ubiquitinyl-[E2 ubiquitin-conjugating enzyme]-L-cysteine + [acceptor protein]-L-lysine = [E2 ubiquitin-conjugating enzyme]-L-cysteine + N(6)-ubiquitinyl-[acceptor protein]-L-lysine.</text>
        <dbReference type="EC" id="2.3.2.27"/>
    </reaction>
</comment>
<keyword evidence="8" id="KW-0833">Ubl conjugation pathway</keyword>
<feature type="domain" description="RanBP2-type" evidence="15">
    <location>
        <begin position="379"/>
        <end position="412"/>
    </location>
</feature>
<dbReference type="GO" id="GO:0005634">
    <property type="term" value="C:nucleus"/>
    <property type="evidence" value="ECO:0007669"/>
    <property type="project" value="UniProtKB-SubCell"/>
</dbReference>
<keyword evidence="6" id="KW-0227">DNA damage</keyword>
<accession>A0A8S9VB46</accession>
<dbReference type="Gene3D" id="3.30.40.10">
    <property type="entry name" value="Zinc/RING finger domain, C3HC4 (zinc finger)"/>
    <property type="match status" value="1"/>
</dbReference>
<keyword evidence="9" id="KW-0862">Zinc</keyword>
<feature type="region of interest" description="Disordered" evidence="13">
    <location>
        <begin position="318"/>
        <end position="338"/>
    </location>
</feature>
<evidence type="ECO:0000259" key="14">
    <source>
        <dbReference type="PROSITE" id="PS50089"/>
    </source>
</evidence>
<comment type="subcellular location">
    <subcellularLocation>
        <location evidence="2">Nucleus</location>
    </subcellularLocation>
</comment>
<evidence type="ECO:0000256" key="4">
    <source>
        <dbReference type="ARBA" id="ARBA00022679"/>
    </source>
</evidence>
<feature type="region of interest" description="Disordered" evidence="13">
    <location>
        <begin position="153"/>
        <end position="174"/>
    </location>
</feature>
<evidence type="ECO:0000256" key="6">
    <source>
        <dbReference type="ARBA" id="ARBA00022763"/>
    </source>
</evidence>
<dbReference type="GO" id="GO:0061630">
    <property type="term" value="F:ubiquitin protein ligase activity"/>
    <property type="evidence" value="ECO:0007669"/>
    <property type="project" value="UniProtKB-EC"/>
</dbReference>
<keyword evidence="5" id="KW-0479">Metal-binding</keyword>
<name>A0A8S9VB46_PHYIN</name>
<reference evidence="16" key="1">
    <citation type="submission" date="2020-03" db="EMBL/GenBank/DDBJ databases">
        <title>Hybrid Assembly of Korean Phytophthora infestans isolates.</title>
        <authorList>
            <person name="Prokchorchik M."/>
            <person name="Lee Y."/>
            <person name="Seo J."/>
            <person name="Cho J.-H."/>
            <person name="Park Y.-E."/>
            <person name="Jang D.-C."/>
            <person name="Im J.-S."/>
            <person name="Choi J.-G."/>
            <person name="Park H.-J."/>
            <person name="Lee G.-B."/>
            <person name="Lee Y.-G."/>
            <person name="Hong S.-Y."/>
            <person name="Cho K."/>
            <person name="Sohn K.H."/>
        </authorList>
    </citation>
    <scope>NUCLEOTIDE SEQUENCE</scope>
    <source>
        <strain evidence="16">KR_2_A2</strain>
    </source>
</reference>
<feature type="coiled-coil region" evidence="12">
    <location>
        <begin position="177"/>
        <end position="209"/>
    </location>
</feature>
<feature type="domain" description="RING-type" evidence="14">
    <location>
        <begin position="68"/>
        <end position="108"/>
    </location>
</feature>
<feature type="non-terminal residue" evidence="16">
    <location>
        <position position="421"/>
    </location>
</feature>
<sequence length="421" mass="47048">TSICLNCFFPFYNYVLPLSCLLVNEPKLLKATKLMALTRSRASTTPLAHPAPPAPPMSSVSIPIRFQCPLCLDVLRRPIQLPCCQRYLCMECFERGLELTSVNCGFCRRRVVGFARTKQYKVDEAMWTAIKTQCPFLGDIADDREPLVEFFDENAPPLHNSGEDRPTASDESSGEFKAFYEQQLRQHQSQVHEAEQRALEQTIEFLENDMEFSASLAASPASSTSSSSSDPSLPRAKKMKVTTPSMTTRSSSHRPVTRSLSSVDDKQPKLDNFFGSSRASSSHSGHNLRHAHSTNAGLSSPRATTHLKVDEPHRKYFLRSASHSPTPTKQRRQVGKGRKPLLQLTLGTTISPIASHTRSRDLMRASSADSEESTKMLTRQGRRRSSWKCVQCTYTNTCFDSRCSMCRSLPPTEAHISLSSH</sequence>
<evidence type="ECO:0000256" key="5">
    <source>
        <dbReference type="ARBA" id="ARBA00022723"/>
    </source>
</evidence>
<feature type="compositionally biased region" description="Basic residues" evidence="13">
    <location>
        <begin position="329"/>
        <end position="338"/>
    </location>
</feature>
<dbReference type="GO" id="GO:0006302">
    <property type="term" value="P:double-strand break repair"/>
    <property type="evidence" value="ECO:0007669"/>
    <property type="project" value="TreeGrafter"/>
</dbReference>
<keyword evidence="4" id="KW-0808">Transferase</keyword>
<dbReference type="PANTHER" id="PTHR23328:SF0">
    <property type="entry name" value="RING-TYPE DOMAIN-CONTAINING PROTEIN"/>
    <property type="match status" value="1"/>
</dbReference>
<dbReference type="PANTHER" id="PTHR23328">
    <property type="entry name" value="RING-TYPE DOMAIN-CONTAINING PROTEIN"/>
    <property type="match status" value="1"/>
</dbReference>
<dbReference type="InterPro" id="IPR013083">
    <property type="entry name" value="Znf_RING/FYVE/PHD"/>
</dbReference>
<dbReference type="AlphaFoldDB" id="A0A8S9VB46"/>
<evidence type="ECO:0000256" key="7">
    <source>
        <dbReference type="ARBA" id="ARBA00022771"/>
    </source>
</evidence>
<feature type="compositionally biased region" description="Polar residues" evidence="13">
    <location>
        <begin position="293"/>
        <end position="303"/>
    </location>
</feature>
<evidence type="ECO:0000256" key="13">
    <source>
        <dbReference type="SAM" id="MobiDB-lite"/>
    </source>
</evidence>
<comment type="caution">
    <text evidence="16">The sequence shown here is derived from an EMBL/GenBank/DDBJ whole genome shotgun (WGS) entry which is preliminary data.</text>
</comment>
<feature type="region of interest" description="Disordered" evidence="13">
    <location>
        <begin position="216"/>
        <end position="304"/>
    </location>
</feature>
<proteinExistence type="predicted"/>
<dbReference type="EMBL" id="JAACNO010000100">
    <property type="protein sequence ID" value="KAF4150071.1"/>
    <property type="molecule type" value="Genomic_DNA"/>
</dbReference>
<dbReference type="GO" id="GO:0031491">
    <property type="term" value="F:nucleosome binding"/>
    <property type="evidence" value="ECO:0007669"/>
    <property type="project" value="TreeGrafter"/>
</dbReference>
<dbReference type="PROSITE" id="PS50089">
    <property type="entry name" value="ZF_RING_2"/>
    <property type="match status" value="1"/>
</dbReference>
<keyword evidence="10" id="KW-0539">Nucleus</keyword>
<evidence type="ECO:0000256" key="3">
    <source>
        <dbReference type="ARBA" id="ARBA00012483"/>
    </source>
</evidence>
<dbReference type="InterPro" id="IPR001841">
    <property type="entry name" value="Znf_RING"/>
</dbReference>
<dbReference type="PROSITE" id="PS50199">
    <property type="entry name" value="ZF_RANBP2_2"/>
    <property type="match status" value="1"/>
</dbReference>
<dbReference type="GO" id="GO:0008270">
    <property type="term" value="F:zinc ion binding"/>
    <property type="evidence" value="ECO:0007669"/>
    <property type="project" value="UniProtKB-KW"/>
</dbReference>
<dbReference type="PROSITE" id="PS01358">
    <property type="entry name" value="ZF_RANBP2_1"/>
    <property type="match status" value="1"/>
</dbReference>
<feature type="compositionally biased region" description="Low complexity" evidence="13">
    <location>
        <begin position="275"/>
        <end position="285"/>
    </location>
</feature>
<evidence type="ECO:0000256" key="2">
    <source>
        <dbReference type="ARBA" id="ARBA00004123"/>
    </source>
</evidence>
<dbReference type="EC" id="2.3.2.27" evidence="3"/>
<gene>
    <name evidence="16" type="ORF">GN958_ATG00697</name>
</gene>
<dbReference type="GO" id="GO:0035861">
    <property type="term" value="C:site of double-strand break"/>
    <property type="evidence" value="ECO:0007669"/>
    <property type="project" value="TreeGrafter"/>
</dbReference>
<evidence type="ECO:0000256" key="9">
    <source>
        <dbReference type="ARBA" id="ARBA00022833"/>
    </source>
</evidence>
<dbReference type="InterPro" id="IPR001876">
    <property type="entry name" value="Znf_RanBP2"/>
</dbReference>
<keyword evidence="7 11" id="KW-0863">Zinc-finger</keyword>
<evidence type="ECO:0000256" key="8">
    <source>
        <dbReference type="ARBA" id="ARBA00022786"/>
    </source>
</evidence>
<dbReference type="Proteomes" id="UP000704712">
    <property type="component" value="Unassembled WGS sequence"/>
</dbReference>
<feature type="region of interest" description="Disordered" evidence="13">
    <location>
        <begin position="354"/>
        <end position="379"/>
    </location>
</feature>
<dbReference type="InterPro" id="IPR051657">
    <property type="entry name" value="RNF168/RNF169_E3_ubiq-ligase"/>
</dbReference>
<feature type="compositionally biased region" description="Low complexity" evidence="13">
    <location>
        <begin position="216"/>
        <end position="234"/>
    </location>
</feature>
<dbReference type="SUPFAM" id="SSF57850">
    <property type="entry name" value="RING/U-box"/>
    <property type="match status" value="1"/>
</dbReference>
<organism evidence="16 17">
    <name type="scientific">Phytophthora infestans</name>
    <name type="common">Potato late blight agent</name>
    <name type="synonym">Botrytis infestans</name>
    <dbReference type="NCBI Taxonomy" id="4787"/>
    <lineage>
        <taxon>Eukaryota</taxon>
        <taxon>Sar</taxon>
        <taxon>Stramenopiles</taxon>
        <taxon>Oomycota</taxon>
        <taxon>Peronosporomycetes</taxon>
        <taxon>Peronosporales</taxon>
        <taxon>Peronosporaceae</taxon>
        <taxon>Phytophthora</taxon>
    </lineage>
</organism>
<evidence type="ECO:0000256" key="10">
    <source>
        <dbReference type="ARBA" id="ARBA00023242"/>
    </source>
</evidence>
<protein>
    <recommendedName>
        <fullName evidence="3">RING-type E3 ubiquitin transferase</fullName>
        <ecNumber evidence="3">2.3.2.27</ecNumber>
    </recommendedName>
</protein>